<evidence type="ECO:0000256" key="5">
    <source>
        <dbReference type="ARBA" id="ARBA00022498"/>
    </source>
</evidence>
<evidence type="ECO:0000256" key="7">
    <source>
        <dbReference type="ARBA" id="ARBA00023002"/>
    </source>
</evidence>
<dbReference type="Gene3D" id="3.30.70.260">
    <property type="match status" value="1"/>
</dbReference>
<dbReference type="InterPro" id="IPR002912">
    <property type="entry name" value="ACT_dom"/>
</dbReference>
<evidence type="ECO:0000256" key="2">
    <source>
        <dbReference type="ARBA" id="ARBA00007964"/>
    </source>
</evidence>
<reference evidence="13 14" key="1">
    <citation type="submission" date="2018-09" db="EMBL/GenBank/DDBJ databases">
        <title>Bacillus saliacetes sp. nov., isolated from Thai shrimp paste (Ka-pi).</title>
        <authorList>
            <person name="Daroonpunt R."/>
            <person name="Tanasupawat S."/>
            <person name="Yiamsombut S."/>
        </authorList>
    </citation>
    <scope>NUCLEOTIDE SEQUENCE [LARGE SCALE GENOMIC DNA]</scope>
    <source>
        <strain evidence="13 14">SKP7-4</strain>
    </source>
</reference>
<dbReference type="Gene3D" id="3.40.50.720">
    <property type="entry name" value="NAD(P)-binding Rossmann-like Domain"/>
    <property type="match status" value="1"/>
</dbReference>
<evidence type="ECO:0000313" key="14">
    <source>
        <dbReference type="Proteomes" id="UP000265801"/>
    </source>
</evidence>
<dbReference type="InterPro" id="IPR050812">
    <property type="entry name" value="Preph/Arog_dehydrog"/>
</dbReference>
<gene>
    <name evidence="13" type="ORF">D3H55_12230</name>
</gene>
<name>A0A3A1R0K9_9BACI</name>
<dbReference type="PANTHER" id="PTHR21363:SF0">
    <property type="entry name" value="PREPHENATE DEHYDROGENASE [NADP(+)]"/>
    <property type="match status" value="1"/>
</dbReference>
<dbReference type="InterPro" id="IPR036291">
    <property type="entry name" value="NAD(P)-bd_dom_sf"/>
</dbReference>
<keyword evidence="14" id="KW-1185">Reference proteome</keyword>
<evidence type="ECO:0000313" key="13">
    <source>
        <dbReference type="EMBL" id="RIW33145.1"/>
    </source>
</evidence>
<organism evidence="13 14">
    <name type="scientific">Bacillus salacetis</name>
    <dbReference type="NCBI Taxonomy" id="2315464"/>
    <lineage>
        <taxon>Bacteria</taxon>
        <taxon>Bacillati</taxon>
        <taxon>Bacillota</taxon>
        <taxon>Bacilli</taxon>
        <taxon>Bacillales</taxon>
        <taxon>Bacillaceae</taxon>
        <taxon>Bacillus</taxon>
    </lineage>
</organism>
<keyword evidence="8" id="KW-0520">NAD</keyword>
<dbReference type="UniPathway" id="UPA00122">
    <property type="reaction ID" value="UER00961"/>
</dbReference>
<feature type="domain" description="Prephenate/arogenate dehydrogenase" evidence="11">
    <location>
        <begin position="3"/>
        <end position="292"/>
    </location>
</feature>
<comment type="caution">
    <text evidence="13">The sequence shown here is derived from an EMBL/GenBank/DDBJ whole genome shotgun (WGS) entry which is preliminary data.</text>
</comment>
<dbReference type="Pfam" id="PF02153">
    <property type="entry name" value="PDH_N"/>
    <property type="match status" value="1"/>
</dbReference>
<dbReference type="SUPFAM" id="SSF48179">
    <property type="entry name" value="6-phosphogluconate dehydrogenase C-terminal domain-like"/>
    <property type="match status" value="1"/>
</dbReference>
<evidence type="ECO:0000256" key="9">
    <source>
        <dbReference type="ARBA" id="ARBA00023141"/>
    </source>
</evidence>
<dbReference type="GO" id="GO:0004665">
    <property type="term" value="F:prephenate dehydrogenase (NADP+) activity"/>
    <property type="evidence" value="ECO:0007669"/>
    <property type="project" value="InterPro"/>
</dbReference>
<dbReference type="FunFam" id="1.10.3660.10:FF:000003">
    <property type="entry name" value="Prephenate dehydrogenase"/>
    <property type="match status" value="1"/>
</dbReference>
<dbReference type="InterPro" id="IPR046825">
    <property type="entry name" value="PDH_C"/>
</dbReference>
<dbReference type="EMBL" id="QXIR01000015">
    <property type="protein sequence ID" value="RIW33145.1"/>
    <property type="molecule type" value="Genomic_DNA"/>
</dbReference>
<keyword evidence="9" id="KW-0057">Aromatic amino acid biosynthesis</keyword>
<dbReference type="Pfam" id="PF20463">
    <property type="entry name" value="PDH_C"/>
    <property type="match status" value="1"/>
</dbReference>
<dbReference type="SUPFAM" id="SSF51735">
    <property type="entry name" value="NAD(P)-binding Rossmann-fold domains"/>
    <property type="match status" value="1"/>
</dbReference>
<sequence>MKGTVLIAGLGLIGGSLCISIKKEHPEAKIVGYDRSEREMNLAKGLGIIDEEADSFEQGASGADLIVLAVPVIQIIKLMEVLQRIGLKKNVLVTDAGSVKNPIMKASSNLSDKGISFIGGHPMAGSHKSGVKAAKDLLFENAYYILTPGREAGKDKLAELKTWLKGTRAKFLEMNAAEHDELTGAVSHFPHLVASSLVHTAKKAQKNFPFISRLAAGGFKDTTRIASADPQMWSDITLQNSRVLIKLLNEWKETADELLEIVERQDYEKTFRFFSEAKAFRDGLPVKSKGAIPAFYDLYVDIPDHPGVIAEVTAILAKNDISITNLRILEMREDAVGRLVISFQSHADLEKGKDVLSKETLFEVF</sequence>
<dbReference type="InterPro" id="IPR045865">
    <property type="entry name" value="ACT-like_dom_sf"/>
</dbReference>
<evidence type="ECO:0000256" key="3">
    <source>
        <dbReference type="ARBA" id="ARBA00012068"/>
    </source>
</evidence>
<evidence type="ECO:0000256" key="1">
    <source>
        <dbReference type="ARBA" id="ARBA00005067"/>
    </source>
</evidence>
<keyword evidence="6" id="KW-0028">Amino-acid biosynthesis</keyword>
<proteinExistence type="inferred from homology"/>
<evidence type="ECO:0000256" key="10">
    <source>
        <dbReference type="ARBA" id="ARBA00049260"/>
    </source>
</evidence>
<evidence type="ECO:0000256" key="4">
    <source>
        <dbReference type="ARBA" id="ARBA00016891"/>
    </source>
</evidence>
<feature type="domain" description="ACT" evidence="12">
    <location>
        <begin position="297"/>
        <end position="365"/>
    </location>
</feature>
<dbReference type="SUPFAM" id="SSF55021">
    <property type="entry name" value="ACT-like"/>
    <property type="match status" value="1"/>
</dbReference>
<dbReference type="InterPro" id="IPR046826">
    <property type="entry name" value="PDH_N"/>
</dbReference>
<dbReference type="FunFam" id="3.40.50.720:FF:000208">
    <property type="entry name" value="Prephenate dehydrogenase"/>
    <property type="match status" value="1"/>
</dbReference>
<accession>A0A3A1R0K9</accession>
<dbReference type="EC" id="1.3.1.12" evidence="3"/>
<dbReference type="OrthoDB" id="9802008at2"/>
<dbReference type="Pfam" id="PF01842">
    <property type="entry name" value="ACT"/>
    <property type="match status" value="1"/>
</dbReference>
<keyword evidence="5" id="KW-0827">Tyrosine biosynthesis</keyword>
<evidence type="ECO:0000256" key="8">
    <source>
        <dbReference type="ARBA" id="ARBA00023027"/>
    </source>
</evidence>
<dbReference type="GO" id="GO:0006571">
    <property type="term" value="P:tyrosine biosynthetic process"/>
    <property type="evidence" value="ECO:0007669"/>
    <property type="project" value="UniProtKB-UniPathway"/>
</dbReference>
<comment type="catalytic activity">
    <reaction evidence="10">
        <text>prephenate + NAD(+) = 3-(4-hydroxyphenyl)pyruvate + CO2 + NADH</text>
        <dbReference type="Rhea" id="RHEA:13869"/>
        <dbReference type="ChEBI" id="CHEBI:16526"/>
        <dbReference type="ChEBI" id="CHEBI:29934"/>
        <dbReference type="ChEBI" id="CHEBI:36242"/>
        <dbReference type="ChEBI" id="CHEBI:57540"/>
        <dbReference type="ChEBI" id="CHEBI:57945"/>
        <dbReference type="EC" id="1.3.1.12"/>
    </reaction>
</comment>
<comment type="pathway">
    <text evidence="1">Amino-acid biosynthesis; L-tyrosine biosynthesis; (4-hydroxyphenyl)pyruvate from prephenate (NAD(+) route): step 1/1.</text>
</comment>
<dbReference type="NCBIfam" id="NF005107">
    <property type="entry name" value="PRK06545.1-5"/>
    <property type="match status" value="1"/>
</dbReference>
<dbReference type="PANTHER" id="PTHR21363">
    <property type="entry name" value="PREPHENATE DEHYDROGENASE"/>
    <property type="match status" value="1"/>
</dbReference>
<dbReference type="AlphaFoldDB" id="A0A3A1R0K9"/>
<dbReference type="Proteomes" id="UP000265801">
    <property type="component" value="Unassembled WGS sequence"/>
</dbReference>
<dbReference type="CDD" id="cd04909">
    <property type="entry name" value="ACT_PDH-BS"/>
    <property type="match status" value="1"/>
</dbReference>
<evidence type="ECO:0000259" key="11">
    <source>
        <dbReference type="PROSITE" id="PS51176"/>
    </source>
</evidence>
<dbReference type="PROSITE" id="PS51176">
    <property type="entry name" value="PDH_ADH"/>
    <property type="match status" value="1"/>
</dbReference>
<keyword evidence="7 13" id="KW-0560">Oxidoreductase</keyword>
<comment type="similarity">
    <text evidence="2">Belongs to the prephenate/arogenate dehydrogenase family.</text>
</comment>
<dbReference type="GO" id="GO:0070403">
    <property type="term" value="F:NAD+ binding"/>
    <property type="evidence" value="ECO:0007669"/>
    <property type="project" value="InterPro"/>
</dbReference>
<dbReference type="GO" id="GO:0008977">
    <property type="term" value="F:prephenate dehydrogenase (NAD+) activity"/>
    <property type="evidence" value="ECO:0007669"/>
    <property type="project" value="UniProtKB-EC"/>
</dbReference>
<protein>
    <recommendedName>
        <fullName evidence="4">Prephenate dehydrogenase</fullName>
        <ecNumber evidence="3">1.3.1.12</ecNumber>
    </recommendedName>
</protein>
<dbReference type="PROSITE" id="PS51671">
    <property type="entry name" value="ACT"/>
    <property type="match status" value="1"/>
</dbReference>
<dbReference type="InterPro" id="IPR003099">
    <property type="entry name" value="Prephen_DH"/>
</dbReference>
<evidence type="ECO:0000259" key="12">
    <source>
        <dbReference type="PROSITE" id="PS51671"/>
    </source>
</evidence>
<dbReference type="RefSeq" id="WP_119547202.1">
    <property type="nucleotide sequence ID" value="NZ_QXIR01000015.1"/>
</dbReference>
<dbReference type="InterPro" id="IPR008927">
    <property type="entry name" value="6-PGluconate_DH-like_C_sf"/>
</dbReference>
<dbReference type="Gene3D" id="1.10.3660.10">
    <property type="entry name" value="6-phosphogluconate dehydrogenase C-terminal like domain"/>
    <property type="match status" value="1"/>
</dbReference>
<evidence type="ECO:0000256" key="6">
    <source>
        <dbReference type="ARBA" id="ARBA00022605"/>
    </source>
</evidence>